<sequence>MICKEIDCHSKVRAKGYCAKHYTQIQRHGRVTPEKEKLQNGGICKIEGCNQKLRSRGLCSSHYYQHMGFYQMKKNKENS</sequence>
<dbReference type="EMBL" id="VKQN01000001">
    <property type="protein sequence ID" value="MDR4174526.1"/>
    <property type="molecule type" value="Genomic_DNA"/>
</dbReference>
<name>A0A0B5NLL8_BACTU</name>
<accession>A0A0B5NLL8</accession>
<reference evidence="1 4" key="1">
    <citation type="journal article" date="2015" name="Genome Announc.">
        <title>Complete genome sequences for 35 biothreat assay-relevant bacillus species.</title>
        <authorList>
            <person name="Johnson S.L."/>
            <person name="Daligault H.E."/>
            <person name="Davenport K.W."/>
            <person name="Jaissle J."/>
            <person name="Frey K.G."/>
            <person name="Ladner J.T."/>
            <person name="Broomall S.M."/>
            <person name="Bishop-Lilly K.A."/>
            <person name="Bruce D.C."/>
            <person name="Gibbons H.S."/>
            <person name="Coyne S.R."/>
            <person name="Lo C.C."/>
            <person name="Meincke L."/>
            <person name="Munk A.C."/>
            <person name="Koroleva G.I."/>
            <person name="Rosenzweig C.N."/>
            <person name="Palacios G.F."/>
            <person name="Redden C.L."/>
            <person name="Minogue T.D."/>
            <person name="Chain P.S."/>
        </authorList>
    </citation>
    <scope>NUCLEOTIDE SEQUENCE [LARGE SCALE GENOMIC DNA]</scope>
    <source>
        <strain evidence="1 4">HD1011</strain>
        <plasmid evidence="1 4">2</plasmid>
    </source>
</reference>
<dbReference type="Proteomes" id="UP001181533">
    <property type="component" value="Unassembled WGS sequence"/>
</dbReference>
<reference evidence="2" key="2">
    <citation type="submission" date="2019-07" db="EMBL/GenBank/DDBJ databases">
        <title>Phylogenomic Reclassification of ATCC Bacillus Strains and Various Taxa within the Genus Bacillus.</title>
        <authorList>
            <person name="Riojas M.A."/>
            <person name="Frank A.M."/>
            <person name="Fenn S.L."/>
            <person name="King S.P."/>
            <person name="Brower S.M."/>
            <person name="Hazbon M.H."/>
        </authorList>
    </citation>
    <scope>NUCLEOTIDE SEQUENCE</scope>
    <source>
        <strain evidence="2">ATCC 35646</strain>
    </source>
</reference>
<keyword evidence="3" id="KW-0614">Plasmid</keyword>
<evidence type="ECO:0000313" key="2">
    <source>
        <dbReference type="EMBL" id="MDR4174526.1"/>
    </source>
</evidence>
<dbReference type="KEGG" id="btw:BF38_5716"/>
<proteinExistence type="predicted"/>
<dbReference type="Proteomes" id="UP000501107">
    <property type="component" value="Plasmid unnamed3"/>
</dbReference>
<evidence type="ECO:0000313" key="3">
    <source>
        <dbReference type="EMBL" id="QKH22830.1"/>
    </source>
</evidence>
<reference evidence="3 5" key="3">
    <citation type="submission" date="2020-05" db="EMBL/GenBank/DDBJ databases">
        <title>FDA dAtabase for Regulatory Grade micrObial Sequences (FDA-ARGOS): Supporting development and validation of Infectious Disease Dx tests.</title>
        <authorList>
            <person name="Nelson B."/>
            <person name="Plummer A."/>
            <person name="Tallon L."/>
            <person name="Sadzewicz L."/>
            <person name="Zhao X."/>
            <person name="Vavikolanu K."/>
            <person name="Mehta A."/>
            <person name="Aluvathingal J."/>
            <person name="Nadendla S."/>
            <person name="Myers T."/>
            <person name="Yan Y."/>
            <person name="Sichtig H."/>
        </authorList>
    </citation>
    <scope>NUCLEOTIDE SEQUENCE [LARGE SCALE GENOMIC DNA]</scope>
    <source>
        <strain evidence="3 5">FDAARGOS_795</strain>
        <plasmid evidence="3 5">unnamed3</plasmid>
    </source>
</reference>
<evidence type="ECO:0008006" key="6">
    <source>
        <dbReference type="Google" id="ProtNLM"/>
    </source>
</evidence>
<geneLocation type="plasmid" evidence="1 4">
    <name>2</name>
</geneLocation>
<dbReference type="RefSeq" id="WP_000562885.1">
    <property type="nucleotide sequence ID" value="NZ_CP009334.1"/>
</dbReference>
<gene>
    <name evidence="1" type="ORF">BF38_5716</name>
    <name evidence="2" type="ORF">FO599_00090</name>
    <name evidence="3" type="ORF">FOC89_02280</name>
</gene>
<evidence type="ECO:0000313" key="5">
    <source>
        <dbReference type="Proteomes" id="UP000501107"/>
    </source>
</evidence>
<evidence type="ECO:0000313" key="4">
    <source>
        <dbReference type="Proteomes" id="UP000031876"/>
    </source>
</evidence>
<evidence type="ECO:0000313" key="1">
    <source>
        <dbReference type="EMBL" id="AJG74232.1"/>
    </source>
</evidence>
<geneLocation type="plasmid" evidence="3 5">
    <name>unnamed3</name>
</geneLocation>
<dbReference type="AlphaFoldDB" id="A0A0B5NLL8"/>
<dbReference type="Proteomes" id="UP000031876">
    <property type="component" value="Plasmid 2"/>
</dbReference>
<organism evidence="3 5">
    <name type="scientific">Bacillus thuringiensis</name>
    <dbReference type="NCBI Taxonomy" id="1428"/>
    <lineage>
        <taxon>Bacteria</taxon>
        <taxon>Bacillati</taxon>
        <taxon>Bacillota</taxon>
        <taxon>Bacilli</taxon>
        <taxon>Bacillales</taxon>
        <taxon>Bacillaceae</taxon>
        <taxon>Bacillus</taxon>
        <taxon>Bacillus cereus group</taxon>
    </lineage>
</organism>
<dbReference type="EMBL" id="CP009334">
    <property type="protein sequence ID" value="AJG74232.1"/>
    <property type="molecule type" value="Genomic_DNA"/>
</dbReference>
<protein>
    <recommendedName>
        <fullName evidence="6">Cysteine-rich protein</fullName>
    </recommendedName>
</protein>
<dbReference type="EMBL" id="CP053979">
    <property type="protein sequence ID" value="QKH22830.1"/>
    <property type="molecule type" value="Genomic_DNA"/>
</dbReference>